<dbReference type="Proteomes" id="UP000234323">
    <property type="component" value="Unassembled WGS sequence"/>
</dbReference>
<name>A0A2I1FVK7_9GLOM</name>
<dbReference type="EMBL" id="LLXI01000027">
    <property type="protein sequence ID" value="PKY38425.1"/>
    <property type="molecule type" value="Genomic_DNA"/>
</dbReference>
<dbReference type="AlphaFoldDB" id="A0A2I1FVK7"/>
<dbReference type="OrthoDB" id="2447937at2759"/>
<keyword evidence="2" id="KW-1185">Reference proteome</keyword>
<comment type="caution">
    <text evidence="1">The sequence shown here is derived from an EMBL/GenBank/DDBJ whole genome shotgun (WGS) entry which is preliminary data.</text>
</comment>
<evidence type="ECO:0000313" key="1">
    <source>
        <dbReference type="EMBL" id="PKY38425.1"/>
    </source>
</evidence>
<evidence type="ECO:0000313" key="2">
    <source>
        <dbReference type="Proteomes" id="UP000234323"/>
    </source>
</evidence>
<reference evidence="1 2" key="1">
    <citation type="submission" date="2015-10" db="EMBL/GenBank/DDBJ databases">
        <title>Genome analyses suggest a sexual origin of heterokaryosis in a supposedly ancient asexual fungus.</title>
        <authorList>
            <person name="Ropars J."/>
            <person name="Sedzielewska K."/>
            <person name="Noel J."/>
            <person name="Charron P."/>
            <person name="Farinelli L."/>
            <person name="Marton T."/>
            <person name="Kruger M."/>
            <person name="Pelin A."/>
            <person name="Brachmann A."/>
            <person name="Corradi N."/>
        </authorList>
    </citation>
    <scope>NUCLEOTIDE SEQUENCE [LARGE SCALE GENOMIC DNA]</scope>
    <source>
        <strain evidence="1 2">A4</strain>
    </source>
</reference>
<accession>A0A2I1FVK7</accession>
<proteinExistence type="predicted"/>
<organism evidence="1 2">
    <name type="scientific">Rhizophagus irregularis</name>
    <dbReference type="NCBI Taxonomy" id="588596"/>
    <lineage>
        <taxon>Eukaryota</taxon>
        <taxon>Fungi</taxon>
        <taxon>Fungi incertae sedis</taxon>
        <taxon>Mucoromycota</taxon>
        <taxon>Glomeromycotina</taxon>
        <taxon>Glomeromycetes</taxon>
        <taxon>Glomerales</taxon>
        <taxon>Glomeraceae</taxon>
        <taxon>Rhizophagus</taxon>
    </lineage>
</organism>
<sequence>MKGYMDSTNSLLDFLKAFESALEQRNSDLQLVKYRQNHLNVILKTLNYALKLTQEQLLQSTVYSCVELVELRSQNGQFFHIHRI</sequence>
<dbReference type="VEuPathDB" id="FungiDB:RhiirFUN_004583"/>
<gene>
    <name evidence="1" type="ORF">RhiirA4_451416</name>
</gene>
<protein>
    <submittedName>
        <fullName evidence="1">Uncharacterized protein</fullName>
    </submittedName>
</protein>